<evidence type="ECO:0000313" key="6">
    <source>
        <dbReference type="Proteomes" id="UP001064087"/>
    </source>
</evidence>
<dbReference type="InterPro" id="IPR008567">
    <property type="entry name" value="BKACE"/>
</dbReference>
<dbReference type="Proteomes" id="UP001064087">
    <property type="component" value="Chromosome"/>
</dbReference>
<dbReference type="Gene3D" id="3.20.20.70">
    <property type="entry name" value="Aldolase class I"/>
    <property type="match status" value="1"/>
</dbReference>
<dbReference type="PANTHER" id="PTHR37418">
    <property type="entry name" value="3-KETO-5-AMINOHEXANOATE CLEAVAGE ENZYME-RELATED"/>
    <property type="match status" value="1"/>
</dbReference>
<evidence type="ECO:0000256" key="4">
    <source>
        <dbReference type="ARBA" id="ARBA00022833"/>
    </source>
</evidence>
<dbReference type="RefSeq" id="WP_263047165.1">
    <property type="nucleotide sequence ID" value="NZ_CP106738.1"/>
</dbReference>
<evidence type="ECO:0000256" key="3">
    <source>
        <dbReference type="ARBA" id="ARBA00022723"/>
    </source>
</evidence>
<protein>
    <submittedName>
        <fullName evidence="5">3-keto-5-aminohexanoate cleavage protein</fullName>
    </submittedName>
</protein>
<organism evidence="5 6">
    <name type="scientific">Roseovarius pelagicus</name>
    <dbReference type="NCBI Taxonomy" id="2980108"/>
    <lineage>
        <taxon>Bacteria</taxon>
        <taxon>Pseudomonadati</taxon>
        <taxon>Pseudomonadota</taxon>
        <taxon>Alphaproteobacteria</taxon>
        <taxon>Rhodobacterales</taxon>
        <taxon>Roseobacteraceae</taxon>
        <taxon>Roseovarius</taxon>
    </lineage>
</organism>
<keyword evidence="2" id="KW-0808">Transferase</keyword>
<evidence type="ECO:0000256" key="2">
    <source>
        <dbReference type="ARBA" id="ARBA00022679"/>
    </source>
</evidence>
<gene>
    <name evidence="5" type="ORF">N7U68_13740</name>
</gene>
<evidence type="ECO:0000256" key="1">
    <source>
        <dbReference type="ARBA" id="ARBA00001947"/>
    </source>
</evidence>
<comment type="cofactor">
    <cofactor evidence="1">
        <name>Zn(2+)</name>
        <dbReference type="ChEBI" id="CHEBI:29105"/>
    </cofactor>
</comment>
<name>A0ABY6D7P4_9RHOB</name>
<keyword evidence="4" id="KW-0862">Zinc</keyword>
<evidence type="ECO:0000313" key="5">
    <source>
        <dbReference type="EMBL" id="UXX82161.1"/>
    </source>
</evidence>
<proteinExistence type="predicted"/>
<dbReference type="PANTHER" id="PTHR37418:SF2">
    <property type="entry name" value="3-KETO-5-AMINOHEXANOATE CLEAVAGE ENZYME"/>
    <property type="match status" value="1"/>
</dbReference>
<reference evidence="5" key="1">
    <citation type="submission" date="2022-10" db="EMBL/GenBank/DDBJ databases">
        <title>Roseovarius pelagicus sp. nov., isolated from Arctic seawater.</title>
        <authorList>
            <person name="Hong Y.W."/>
            <person name="Hwang C.Y."/>
        </authorList>
    </citation>
    <scope>NUCLEOTIDE SEQUENCE</scope>
    <source>
        <strain evidence="5">HL-MP18</strain>
    </source>
</reference>
<dbReference type="EMBL" id="CP106738">
    <property type="protein sequence ID" value="UXX82161.1"/>
    <property type="molecule type" value="Genomic_DNA"/>
</dbReference>
<accession>A0ABY6D7P4</accession>
<keyword evidence="6" id="KW-1185">Reference proteome</keyword>
<sequence>MPLTMNREVFITCAVTGSGGTQDRSPHVPRSPQQIADSAIAAAKAGAAVVHCHVRDPETGAPSRDIGMFREVTDLIRASDTDVVLNLTAGMGGDMIFGDPENPLPLNAAGTDMAGATERVAHVAECLPEICTLDCGTMNFAEADYVMTNTPGMLTAMGRMMTELGVKPEIEAFDTGHLWYAKQLVADGVLAPDVLVQLCMGVPWGAPNDLNTFMAMVNNVPDSWNWSAFSLGRDQMAYVAASVLAGGNVRVGLEDNLMLDKGVLAENYQLVERAVEIIERMGARVIGPEEVRSRLNLTKRMPRA</sequence>
<dbReference type="InterPro" id="IPR013785">
    <property type="entry name" value="Aldolase_TIM"/>
</dbReference>
<keyword evidence="3" id="KW-0479">Metal-binding</keyword>
<dbReference type="Pfam" id="PF05853">
    <property type="entry name" value="BKACE"/>
    <property type="match status" value="1"/>
</dbReference>